<proteinExistence type="predicted"/>
<accession>A0ACA8R3P7</accession>
<dbReference type="Proteomes" id="UP000825015">
    <property type="component" value="Chromosome"/>
</dbReference>
<dbReference type="EMBL" id="AP019779">
    <property type="protein sequence ID" value="BBL61470.1"/>
    <property type="molecule type" value="Genomic_DNA"/>
</dbReference>
<protein>
    <submittedName>
        <fullName evidence="1">Uncharacterized protein</fullName>
    </submittedName>
</protein>
<sequence>MNINKTRVGIFAILLSFLVLFSISATWADGKYGTDGFEVTGPNADSFTQLSANKGIQTIEKNKIPKKWKSYKDYAFQVAKGNKIKYKASINSGGDILVTNLKGMKVKGATIDFDDGTKKKTTKWISHTYKKTGWYLIKVKLNGTCTGYDIFGQSIKANGKIINGTKIYLVKVTDAPQLSLGKSQPITAGYYSQKSYRRGTIDYLVIKVANVGSKTSKATKISMWYQKSGDKNIGKIHPKLKKYTASAKLKALKPGKSTKIILRFKIPKKYSKIVKNLRLGTSSLKQISKRDALYVIN</sequence>
<evidence type="ECO:0000313" key="1">
    <source>
        <dbReference type="EMBL" id="BBL61470.1"/>
    </source>
</evidence>
<evidence type="ECO:0000313" key="2">
    <source>
        <dbReference type="Proteomes" id="UP000825015"/>
    </source>
</evidence>
<gene>
    <name evidence="1" type="ORF">MarbSA_05100</name>
</gene>
<keyword evidence="2" id="KW-1185">Reference proteome</keyword>
<reference evidence="1" key="1">
    <citation type="submission" date="2019-06" db="EMBL/GenBank/DDBJ databases">
        <title>Complete genome sequence of Methanobrevibacter arboriphilus strain SA.</title>
        <authorList>
            <person name="Asakawa S."/>
        </authorList>
    </citation>
    <scope>NUCLEOTIDE SEQUENCE</scope>
    <source>
        <strain evidence="1">SA</strain>
    </source>
</reference>
<name>A0ACA8R3P7_METAZ</name>
<organism evidence="1 2">
    <name type="scientific">Methanobrevibacter arboriphilus</name>
    <dbReference type="NCBI Taxonomy" id="39441"/>
    <lineage>
        <taxon>Archaea</taxon>
        <taxon>Methanobacteriati</taxon>
        <taxon>Methanobacteriota</taxon>
        <taxon>Methanomada group</taxon>
        <taxon>Methanobacteria</taxon>
        <taxon>Methanobacteriales</taxon>
        <taxon>Methanobacteriaceae</taxon>
        <taxon>Methanobrevibacter</taxon>
    </lineage>
</organism>